<name>A0ABR1WCJ4_9PEZI</name>
<accession>A0ABR1WCJ4</accession>
<dbReference type="EMBL" id="JAQQWM010000001">
    <property type="protein sequence ID" value="KAK8081225.1"/>
    <property type="molecule type" value="Genomic_DNA"/>
</dbReference>
<feature type="compositionally biased region" description="Basic and acidic residues" evidence="1">
    <location>
        <begin position="409"/>
        <end position="423"/>
    </location>
</feature>
<organism evidence="2 3">
    <name type="scientific">Apiospora saccharicola</name>
    <dbReference type="NCBI Taxonomy" id="335842"/>
    <lineage>
        <taxon>Eukaryota</taxon>
        <taxon>Fungi</taxon>
        <taxon>Dikarya</taxon>
        <taxon>Ascomycota</taxon>
        <taxon>Pezizomycotina</taxon>
        <taxon>Sordariomycetes</taxon>
        <taxon>Xylariomycetidae</taxon>
        <taxon>Amphisphaeriales</taxon>
        <taxon>Apiosporaceae</taxon>
        <taxon>Apiospora</taxon>
    </lineage>
</organism>
<keyword evidence="3" id="KW-1185">Reference proteome</keyword>
<feature type="compositionally biased region" description="Acidic residues" evidence="1">
    <location>
        <begin position="449"/>
        <end position="458"/>
    </location>
</feature>
<evidence type="ECO:0000256" key="1">
    <source>
        <dbReference type="SAM" id="MobiDB-lite"/>
    </source>
</evidence>
<evidence type="ECO:0000313" key="2">
    <source>
        <dbReference type="EMBL" id="KAK8081225.1"/>
    </source>
</evidence>
<reference evidence="2 3" key="1">
    <citation type="submission" date="2023-01" db="EMBL/GenBank/DDBJ databases">
        <title>Analysis of 21 Apiospora genomes using comparative genomics revels a genus with tremendous synthesis potential of carbohydrate active enzymes and secondary metabolites.</title>
        <authorList>
            <person name="Sorensen T."/>
        </authorList>
    </citation>
    <scope>NUCLEOTIDE SEQUENCE [LARGE SCALE GENOMIC DNA]</scope>
    <source>
        <strain evidence="2 3">CBS 83171</strain>
    </source>
</reference>
<gene>
    <name evidence="2" type="ORF">PG996_000006</name>
</gene>
<proteinExistence type="predicted"/>
<dbReference type="Proteomes" id="UP001446871">
    <property type="component" value="Unassembled WGS sequence"/>
</dbReference>
<protein>
    <submittedName>
        <fullName evidence="2">Uncharacterized protein</fullName>
    </submittedName>
</protein>
<evidence type="ECO:0000313" key="3">
    <source>
        <dbReference type="Proteomes" id="UP001446871"/>
    </source>
</evidence>
<feature type="compositionally biased region" description="Acidic residues" evidence="1">
    <location>
        <begin position="424"/>
        <end position="434"/>
    </location>
</feature>
<comment type="caution">
    <text evidence="2">The sequence shown here is derived from an EMBL/GenBank/DDBJ whole genome shotgun (WGS) entry which is preliminary data.</text>
</comment>
<feature type="compositionally biased region" description="Polar residues" evidence="1">
    <location>
        <begin position="459"/>
        <end position="469"/>
    </location>
</feature>
<sequence length="469" mass="52056">MPLAKGTRSDNCQHRREPFLEALTSLKANAVDSHSVPIVTPAVSILYYQHWPAYHESRGMVSYMHPWRFVYTHYDDDKKRAGLSFVVNDEALDWELISAWVDSLALDLRAEAAPQYMPGSRLRGWDRHAMQDWAFSLDPATCFGDVRRQGLPSYAAPVLNPQQGHCPPWKVMVPADSLHPATLGHAASVQRNGLHGWVSAHDFDNALMHINNNPDAPFPGPTLKLPRQADGTLDWKAMPEIFARVIPLVRHDEDLVKTPEGGIGEEFIGDIKELLSQLGNMPESLLVLWALVTAVLAETLPTRFVAVNVGNALRQFRTHLSASRQMMVSVEENDFAAPAATTEASLRELTLAPETLDPLIQALRAAMQLRSQELALNILRQSVEPAEEFDAGLCDIMQRHLSAADLEEFEGHARPETPTREPVDETISDADDNGDSLASAELIARQQPSEDEDVDMESDNSWTGLSDSE</sequence>
<feature type="region of interest" description="Disordered" evidence="1">
    <location>
        <begin position="409"/>
        <end position="469"/>
    </location>
</feature>